<feature type="transmembrane region" description="Helical" evidence="1">
    <location>
        <begin position="80"/>
        <end position="99"/>
    </location>
</feature>
<gene>
    <name evidence="2" type="ORF">PH586_19165</name>
</gene>
<protein>
    <submittedName>
        <fullName evidence="2">EpsG family protein</fullName>
    </submittedName>
</protein>
<keyword evidence="1" id="KW-1133">Transmembrane helix</keyword>
<feature type="transmembrane region" description="Helical" evidence="1">
    <location>
        <begin position="290"/>
        <end position="311"/>
    </location>
</feature>
<evidence type="ECO:0000313" key="3">
    <source>
        <dbReference type="Proteomes" id="UP001212042"/>
    </source>
</evidence>
<feature type="transmembrane region" description="Helical" evidence="1">
    <location>
        <begin position="263"/>
        <end position="283"/>
    </location>
</feature>
<reference evidence="2 3" key="1">
    <citation type="submission" date="2023-01" db="EMBL/GenBank/DDBJ databases">
        <title>Pseudomonas SA3-5T sp. nov., isolated from tidal flat sediment.</title>
        <authorList>
            <person name="Kim H.S."/>
            <person name="Kim J.-S."/>
            <person name="Suh M.K."/>
            <person name="Eom M.K."/>
            <person name="Lee J.-S."/>
        </authorList>
    </citation>
    <scope>NUCLEOTIDE SEQUENCE [LARGE SCALE GENOMIC DNA]</scope>
    <source>
        <strain evidence="2 3">SA3-5</strain>
    </source>
</reference>
<dbReference type="InterPro" id="IPR049458">
    <property type="entry name" value="EpsG-like"/>
</dbReference>
<dbReference type="EMBL" id="JAQJZJ010000010">
    <property type="protein sequence ID" value="MDA7088505.1"/>
    <property type="molecule type" value="Genomic_DNA"/>
</dbReference>
<dbReference type="Proteomes" id="UP001212042">
    <property type="component" value="Unassembled WGS sequence"/>
</dbReference>
<feature type="transmembrane region" description="Helical" evidence="1">
    <location>
        <begin position="187"/>
        <end position="210"/>
    </location>
</feature>
<organism evidence="2 3">
    <name type="scientific">Pseudomonas aestuarii</name>
    <dbReference type="NCBI Taxonomy" id="3018340"/>
    <lineage>
        <taxon>Bacteria</taxon>
        <taxon>Pseudomonadati</taxon>
        <taxon>Pseudomonadota</taxon>
        <taxon>Gammaproteobacteria</taxon>
        <taxon>Pseudomonadales</taxon>
        <taxon>Pseudomonadaceae</taxon>
        <taxon>Pseudomonas</taxon>
    </lineage>
</organism>
<keyword evidence="1" id="KW-0812">Transmembrane</keyword>
<feature type="transmembrane region" description="Helical" evidence="1">
    <location>
        <begin position="317"/>
        <end position="336"/>
    </location>
</feature>
<accession>A0ABT4XJY3</accession>
<feature type="transmembrane region" description="Helical" evidence="1">
    <location>
        <begin position="155"/>
        <end position="181"/>
    </location>
</feature>
<dbReference type="Pfam" id="PF14897">
    <property type="entry name" value="EpsG"/>
    <property type="match status" value="1"/>
</dbReference>
<keyword evidence="3" id="KW-1185">Reference proteome</keyword>
<comment type="caution">
    <text evidence="2">The sequence shown here is derived from an EMBL/GenBank/DDBJ whole genome shotgun (WGS) entry which is preliminary data.</text>
</comment>
<evidence type="ECO:0000256" key="1">
    <source>
        <dbReference type="SAM" id="Phobius"/>
    </source>
</evidence>
<proteinExistence type="predicted"/>
<dbReference type="RefSeq" id="WP_271349403.1">
    <property type="nucleotide sequence ID" value="NZ_JAQJZJ010000010.1"/>
</dbReference>
<feature type="transmembrane region" description="Helical" evidence="1">
    <location>
        <begin position="106"/>
        <end position="125"/>
    </location>
</feature>
<name>A0ABT4XJY3_9PSED</name>
<feature type="transmembrane region" description="Helical" evidence="1">
    <location>
        <begin position="12"/>
        <end position="30"/>
    </location>
</feature>
<keyword evidence="1" id="KW-0472">Membrane</keyword>
<feature type="transmembrane region" description="Helical" evidence="1">
    <location>
        <begin position="231"/>
        <end position="251"/>
    </location>
</feature>
<sequence>MCEAFAVVSLRNLISIFTLFLFFLTLSVFVGTRDVSVGADTANYAGFFNDIEHVIDVSRFEPLFKYLTYGIGLITDSHEWYFMIVFLIFNFFYLYFYSCVSDKNKWLEGCFILIGLMLSSSWYVVATTNGLRQGLSLPILYLSILFFYKRRFIPSALFFLVSLGFHKAVILALPFFCLVFLRPLFVFLAFIVSAVLYFFGVTEVLVRVVSGLLSISLYDDIANYSSGSNNWVGFQAAFFLYTIFWACLFYFSRCHVKDLYLEGYIALWKFYCVLMMPYFFFGFGAYSNRYAFIGWLLLPVIQSFFIVSSRLDRKVKFLLGVIFFVFGFSSYLYLLLGSPLLF</sequence>
<evidence type="ECO:0000313" key="2">
    <source>
        <dbReference type="EMBL" id="MDA7088505.1"/>
    </source>
</evidence>